<dbReference type="OrthoDB" id="426718at2759"/>
<gene>
    <name evidence="1" type="ORF">L228DRAFT_247637</name>
</gene>
<reference evidence="1 2" key="1">
    <citation type="journal article" date="2016" name="Fungal Biol.">
        <title>The genome of Xylona heveae provides a window into fungal endophytism.</title>
        <authorList>
            <person name="Gazis R."/>
            <person name="Kuo A."/>
            <person name="Riley R."/>
            <person name="LaButti K."/>
            <person name="Lipzen A."/>
            <person name="Lin J."/>
            <person name="Amirebrahimi M."/>
            <person name="Hesse C.N."/>
            <person name="Spatafora J.W."/>
            <person name="Henrissat B."/>
            <person name="Hainaut M."/>
            <person name="Grigoriev I.V."/>
            <person name="Hibbett D.S."/>
        </authorList>
    </citation>
    <scope>NUCLEOTIDE SEQUENCE [LARGE SCALE GENOMIC DNA]</scope>
    <source>
        <strain evidence="1 2">TC161</strain>
    </source>
</reference>
<dbReference type="OMA" id="YRAQEYI"/>
<dbReference type="PANTHER" id="PTHR37490">
    <property type="entry name" value="EXPRESSED PROTEIN"/>
    <property type="match status" value="1"/>
</dbReference>
<dbReference type="Pfam" id="PF11913">
    <property type="entry name" value="DUF3431"/>
    <property type="match status" value="1"/>
</dbReference>
<dbReference type="STRING" id="1328760.A0A165GCH0"/>
<dbReference type="PANTHER" id="PTHR37490:SF2">
    <property type="match status" value="1"/>
</dbReference>
<name>A0A165GCH0_XYLHT</name>
<dbReference type="InterPro" id="IPR021838">
    <property type="entry name" value="DUF3431"/>
</dbReference>
<dbReference type="EMBL" id="KV407459">
    <property type="protein sequence ID" value="KZF22025.1"/>
    <property type="molecule type" value="Genomic_DNA"/>
</dbReference>
<accession>A0A165GCH0</accession>
<dbReference type="AlphaFoldDB" id="A0A165GCH0"/>
<dbReference type="Proteomes" id="UP000076632">
    <property type="component" value="Unassembled WGS sequence"/>
</dbReference>
<evidence type="ECO:0000313" key="2">
    <source>
        <dbReference type="Proteomes" id="UP000076632"/>
    </source>
</evidence>
<protein>
    <submittedName>
        <fullName evidence="1">Uncharacterized protein</fullName>
    </submittedName>
</protein>
<evidence type="ECO:0000313" key="1">
    <source>
        <dbReference type="EMBL" id="KZF22025.1"/>
    </source>
</evidence>
<sequence length="260" mass="30025">MRIGVRLIIAAVLLIAIGTVWHIRLYDLWDQNRVPDYIASSFHPYNDHATLKQSPMAPQDKVVVMTIVGNENVDWVKERLIGWQAAIYDLNNATAVLKTPANKGHEAMAYLTYVIDHYDSLPSTIAFMHPHLDGFFKAWHVDTPHHDNAESLNNLQIDFIQRNGYANLRCNWNPGCLQKHRYNKHVTPDLWATLFGGERPPEVASACCAQFAVSRDQVHKRPREDYIKYRQWVLDTPLKDYESGRVMEYSWHVIFGMDPV</sequence>
<keyword evidence="2" id="KW-1185">Reference proteome</keyword>
<proteinExistence type="predicted"/>
<dbReference type="GeneID" id="28897828"/>
<organism evidence="1 2">
    <name type="scientific">Xylona heveae (strain CBS 132557 / TC161)</name>
    <dbReference type="NCBI Taxonomy" id="1328760"/>
    <lineage>
        <taxon>Eukaryota</taxon>
        <taxon>Fungi</taxon>
        <taxon>Dikarya</taxon>
        <taxon>Ascomycota</taxon>
        <taxon>Pezizomycotina</taxon>
        <taxon>Xylonomycetes</taxon>
        <taxon>Xylonales</taxon>
        <taxon>Xylonaceae</taxon>
        <taxon>Xylona</taxon>
    </lineage>
</organism>
<dbReference type="RefSeq" id="XP_018187580.1">
    <property type="nucleotide sequence ID" value="XM_018332691.1"/>
</dbReference>
<dbReference type="InParanoid" id="A0A165GCH0"/>